<evidence type="ECO:0000256" key="2">
    <source>
        <dbReference type="SAM" id="MobiDB-lite"/>
    </source>
</evidence>
<reference evidence="3" key="2">
    <citation type="submission" date="2023-05" db="EMBL/GenBank/DDBJ databases">
        <authorList>
            <consortium name="Lawrence Berkeley National Laboratory"/>
            <person name="Steindorff A."/>
            <person name="Hensen N."/>
            <person name="Bonometti L."/>
            <person name="Westerberg I."/>
            <person name="Brannstrom I.O."/>
            <person name="Guillou S."/>
            <person name="Cros-Aarteil S."/>
            <person name="Calhoun S."/>
            <person name="Haridas S."/>
            <person name="Kuo A."/>
            <person name="Mondo S."/>
            <person name="Pangilinan J."/>
            <person name="Riley R."/>
            <person name="Labutti K."/>
            <person name="Andreopoulos B."/>
            <person name="Lipzen A."/>
            <person name="Chen C."/>
            <person name="Yanf M."/>
            <person name="Daum C."/>
            <person name="Ng V."/>
            <person name="Clum A."/>
            <person name="Ohm R."/>
            <person name="Martin F."/>
            <person name="Silar P."/>
            <person name="Natvig D."/>
            <person name="Lalanne C."/>
            <person name="Gautier V."/>
            <person name="Ament-Velasquez S.L."/>
            <person name="Kruys A."/>
            <person name="Hutchinson M.I."/>
            <person name="Powell A.J."/>
            <person name="Barry K."/>
            <person name="Miller A.N."/>
            <person name="Grigoriev I.V."/>
            <person name="Debuchy R."/>
            <person name="Gladieux P."/>
            <person name="Thoren M.H."/>
            <person name="Johannesson H."/>
        </authorList>
    </citation>
    <scope>NUCLEOTIDE SEQUENCE</scope>
    <source>
        <strain evidence="3">CBS 757.83</strain>
    </source>
</reference>
<keyword evidence="4" id="KW-1185">Reference proteome</keyword>
<dbReference type="Proteomes" id="UP001305647">
    <property type="component" value="Unassembled WGS sequence"/>
</dbReference>
<proteinExistence type="predicted"/>
<comment type="caution">
    <text evidence="3">The sequence shown here is derived from an EMBL/GenBank/DDBJ whole genome shotgun (WGS) entry which is preliminary data.</text>
</comment>
<accession>A0AAN6SW33</accession>
<dbReference type="AlphaFoldDB" id="A0AAN6SW33"/>
<feature type="region of interest" description="Disordered" evidence="2">
    <location>
        <begin position="1"/>
        <end position="46"/>
    </location>
</feature>
<reference evidence="3" key="1">
    <citation type="journal article" date="2023" name="Mol. Phylogenet. Evol.">
        <title>Genome-scale phylogeny and comparative genomics of the fungal order Sordariales.</title>
        <authorList>
            <person name="Hensen N."/>
            <person name="Bonometti L."/>
            <person name="Westerberg I."/>
            <person name="Brannstrom I.O."/>
            <person name="Guillou S."/>
            <person name="Cros-Aarteil S."/>
            <person name="Calhoun S."/>
            <person name="Haridas S."/>
            <person name="Kuo A."/>
            <person name="Mondo S."/>
            <person name="Pangilinan J."/>
            <person name="Riley R."/>
            <person name="LaButti K."/>
            <person name="Andreopoulos B."/>
            <person name="Lipzen A."/>
            <person name="Chen C."/>
            <person name="Yan M."/>
            <person name="Daum C."/>
            <person name="Ng V."/>
            <person name="Clum A."/>
            <person name="Steindorff A."/>
            <person name="Ohm R.A."/>
            <person name="Martin F."/>
            <person name="Silar P."/>
            <person name="Natvig D.O."/>
            <person name="Lalanne C."/>
            <person name="Gautier V."/>
            <person name="Ament-Velasquez S.L."/>
            <person name="Kruys A."/>
            <person name="Hutchinson M.I."/>
            <person name="Powell A.J."/>
            <person name="Barry K."/>
            <person name="Miller A.N."/>
            <person name="Grigoriev I.V."/>
            <person name="Debuchy R."/>
            <person name="Gladieux P."/>
            <person name="Hiltunen Thoren M."/>
            <person name="Johannesson H."/>
        </authorList>
    </citation>
    <scope>NUCLEOTIDE SEQUENCE</scope>
    <source>
        <strain evidence="3">CBS 757.83</strain>
    </source>
</reference>
<evidence type="ECO:0000256" key="1">
    <source>
        <dbReference type="SAM" id="Coils"/>
    </source>
</evidence>
<sequence>MSALQRAIAERSRQAEQEETQWQQLRRQMEEKNRQEEEDEATWQRARWQPASKAFADGTYELPEVRIPVILTPGGPISSAKHLQRLAGMESEPKTMETTFVMENCIPTTKAVKICHRVMFRGEERHARVVRSLKEGASLPESEEIADNHEILGKGKAAQSV</sequence>
<protein>
    <submittedName>
        <fullName evidence="3">Uncharacterized protein</fullName>
    </submittedName>
</protein>
<feature type="coiled-coil region" evidence="1">
    <location>
        <begin position="1"/>
        <end position="46"/>
    </location>
</feature>
<keyword evidence="1" id="KW-0175">Coiled coil</keyword>
<name>A0AAN6SW33_9PEZI</name>
<evidence type="ECO:0000313" key="4">
    <source>
        <dbReference type="Proteomes" id="UP001305647"/>
    </source>
</evidence>
<feature type="region of interest" description="Disordered" evidence="2">
    <location>
        <begin position="140"/>
        <end position="161"/>
    </location>
</feature>
<gene>
    <name evidence="3" type="ORF">N658DRAFT_502088</name>
</gene>
<evidence type="ECO:0000313" key="3">
    <source>
        <dbReference type="EMBL" id="KAK4095995.1"/>
    </source>
</evidence>
<dbReference type="EMBL" id="MU863751">
    <property type="protein sequence ID" value="KAK4095995.1"/>
    <property type="molecule type" value="Genomic_DNA"/>
</dbReference>
<organism evidence="3 4">
    <name type="scientific">Parathielavia hyrcaniae</name>
    <dbReference type="NCBI Taxonomy" id="113614"/>
    <lineage>
        <taxon>Eukaryota</taxon>
        <taxon>Fungi</taxon>
        <taxon>Dikarya</taxon>
        <taxon>Ascomycota</taxon>
        <taxon>Pezizomycotina</taxon>
        <taxon>Sordariomycetes</taxon>
        <taxon>Sordariomycetidae</taxon>
        <taxon>Sordariales</taxon>
        <taxon>Chaetomiaceae</taxon>
        <taxon>Parathielavia</taxon>
    </lineage>
</organism>